<dbReference type="SUPFAM" id="SSF117281">
    <property type="entry name" value="Kelch motif"/>
    <property type="match status" value="1"/>
</dbReference>
<proteinExistence type="predicted"/>
<keyword evidence="2" id="KW-0677">Repeat</keyword>
<dbReference type="Gene3D" id="2.120.10.80">
    <property type="entry name" value="Kelch-type beta propeller"/>
    <property type="match status" value="2"/>
</dbReference>
<gene>
    <name evidence="5" type="ORF">GMRT_11849</name>
</gene>
<evidence type="ECO:0000313" key="5">
    <source>
        <dbReference type="EMBL" id="TNJ28977.1"/>
    </source>
</evidence>
<name>A0A4Z1T771_GIAMU</name>
<dbReference type="PANTHER" id="PTHR46093">
    <property type="entry name" value="ACYL-COA-BINDING DOMAIN-CONTAINING PROTEIN 5"/>
    <property type="match status" value="1"/>
</dbReference>
<dbReference type="InterPro" id="IPR015915">
    <property type="entry name" value="Kelch-typ_b-propeller"/>
</dbReference>
<feature type="region of interest" description="Disordered" evidence="4">
    <location>
        <begin position="448"/>
        <end position="477"/>
    </location>
</feature>
<feature type="region of interest" description="Disordered" evidence="4">
    <location>
        <begin position="859"/>
        <end position="939"/>
    </location>
</feature>
<keyword evidence="3" id="KW-0175">Coiled coil</keyword>
<dbReference type="VEuPathDB" id="GiardiaDB:GMRT_11849"/>
<sequence length="939" mass="101955">MAAFSVSWTQILTPGTPTGRYGCSMVIAGDGVLVFGGYSSRYLNETLELTSVKQEPKWRLKRRPRVYPSPRRGHTMTAFNGGYLLFGGDLGDACTNDLWFYGDGNWQNLQEAGQGGDRPAPRYGHAACLVGTHLVIYGGAERYNRTLLYCDCWILDLTNWRWRRITDGPPARYGHSLNLAGPRLIVIGGMTGEGRLSDVWELSATDMLVGTWRQLPLTQTTGGHSLSPRTEHFTCTLGSSIVVFGGSADSGPLDDLWLITPTDASVTLVKVQSRSHKPAPRHAGGIAALVTSPTPVGTVDYINRRLKTEHAATTWLDQSRPETTLDSAIFEGNYVRFYVFGGTSAQGALNDIWACTLCILTESHKEYKVPSARQSEDRTMTIVGENVTMGSFQTMMSEERHSIGSPGAIRSGGTMPPLVPQGHKPSRVHSIRADSSVGEILSPKEIRVSTSHRRMSAPPQPPAIARRSIDSPTFSRDGESVTLYSAHASVDELRRPATAATGSHVSPKARGSVFVNPAILHTSPRVSSAPVRISPPRRPRSADRLVPMSAQPGSDGEVHMYMVEQFSNINENLTKMEARLHVEEMKRAFEQDLARQGSDLEALAGAISEFRDSVLYSVDELARRLNFVADGQRSHEDDIVEINAKIGEIDTLLVEQASDTLKDEIIMEMQLRINNLMAENKTLAARLSRLESLVMATALTGQPTKEVLDLITEIAKGSMNDIPANDVKVNSIVHTLTKDGVIENAALQHVIDEAQKTDKRIAQLTASGLSTVKSRPLTATAIKTPIVVSPEELKDNTPTLLPTQSGVLGKSTVNHPNLPPSVPSHRGASTSQVHSPVYDEPATQGTIYQESYTLNGDQVTGADGLTARPSTASSFAPSAYSLTSGHPQSPQQIPLTTKDPDPKGVLQKPRSSRTSHASDSESQALLDRIMAASEELSDE</sequence>
<accession>A0A4Z1T771</accession>
<feature type="compositionally biased region" description="Polar residues" evidence="4">
    <location>
        <begin position="868"/>
        <end position="895"/>
    </location>
</feature>
<comment type="caution">
    <text evidence="5">The sequence shown here is derived from an EMBL/GenBank/DDBJ whole genome shotgun (WGS) entry which is preliminary data.</text>
</comment>
<dbReference type="AlphaFoldDB" id="A0A4Z1T771"/>
<keyword evidence="1" id="KW-0880">Kelch repeat</keyword>
<feature type="region of interest" description="Disordered" evidence="4">
    <location>
        <begin position="526"/>
        <end position="553"/>
    </location>
</feature>
<feature type="coiled-coil region" evidence="3">
    <location>
        <begin position="666"/>
        <end position="693"/>
    </location>
</feature>
<dbReference type="Pfam" id="PF24681">
    <property type="entry name" value="Kelch_KLHDC2_KLHL20_DRC7"/>
    <property type="match status" value="1"/>
</dbReference>
<evidence type="ECO:0000256" key="1">
    <source>
        <dbReference type="ARBA" id="ARBA00022441"/>
    </source>
</evidence>
<organism evidence="5 6">
    <name type="scientific">Giardia muris</name>
    <dbReference type="NCBI Taxonomy" id="5742"/>
    <lineage>
        <taxon>Eukaryota</taxon>
        <taxon>Metamonada</taxon>
        <taxon>Diplomonadida</taxon>
        <taxon>Hexamitidae</taxon>
        <taxon>Giardiinae</taxon>
        <taxon>Giardia</taxon>
    </lineage>
</organism>
<keyword evidence="6" id="KW-1185">Reference proteome</keyword>
<evidence type="ECO:0000256" key="3">
    <source>
        <dbReference type="SAM" id="Coils"/>
    </source>
</evidence>
<evidence type="ECO:0000256" key="2">
    <source>
        <dbReference type="ARBA" id="ARBA00022737"/>
    </source>
</evidence>
<dbReference type="EMBL" id="VDLU01000002">
    <property type="protein sequence ID" value="TNJ28977.1"/>
    <property type="molecule type" value="Genomic_DNA"/>
</dbReference>
<dbReference type="OrthoDB" id="10251809at2759"/>
<evidence type="ECO:0000313" key="6">
    <source>
        <dbReference type="Proteomes" id="UP000315496"/>
    </source>
</evidence>
<feature type="compositionally biased region" description="Polar residues" evidence="4">
    <location>
        <begin position="912"/>
        <end position="923"/>
    </location>
</feature>
<dbReference type="PANTHER" id="PTHR46093:SF18">
    <property type="entry name" value="FIBRONECTIN TYPE-III DOMAIN-CONTAINING PROTEIN"/>
    <property type="match status" value="1"/>
</dbReference>
<evidence type="ECO:0000256" key="4">
    <source>
        <dbReference type="SAM" id="MobiDB-lite"/>
    </source>
</evidence>
<reference evidence="5 6" key="1">
    <citation type="submission" date="2019-05" db="EMBL/GenBank/DDBJ databases">
        <title>The compact genome of Giardia muris reveals important steps in the evolution of intestinal protozoan parasites.</title>
        <authorList>
            <person name="Xu F."/>
            <person name="Jimenez-Gonzalez A."/>
            <person name="Einarsson E."/>
            <person name="Astvaldsson A."/>
            <person name="Peirasmaki D."/>
            <person name="Eckmann L."/>
            <person name="Andersson J.O."/>
            <person name="Svard S.G."/>
            <person name="Jerlstrom-Hultqvist J."/>
        </authorList>
    </citation>
    <scope>NUCLEOTIDE SEQUENCE [LARGE SCALE GENOMIC DNA]</scope>
    <source>
        <strain evidence="5 6">Roberts-Thomson</strain>
    </source>
</reference>
<protein>
    <submittedName>
        <fullName evidence="5">Kelch motif-containing protein</fullName>
    </submittedName>
</protein>
<feature type="region of interest" description="Disordered" evidence="4">
    <location>
        <begin position="815"/>
        <end position="838"/>
    </location>
</feature>
<dbReference type="Proteomes" id="UP000315496">
    <property type="component" value="Chromosome 2"/>
</dbReference>